<organism evidence="9 10">
    <name type="scientific">Acer yangbiense</name>
    <dbReference type="NCBI Taxonomy" id="1000413"/>
    <lineage>
        <taxon>Eukaryota</taxon>
        <taxon>Viridiplantae</taxon>
        <taxon>Streptophyta</taxon>
        <taxon>Embryophyta</taxon>
        <taxon>Tracheophyta</taxon>
        <taxon>Spermatophyta</taxon>
        <taxon>Magnoliopsida</taxon>
        <taxon>eudicotyledons</taxon>
        <taxon>Gunneridae</taxon>
        <taxon>Pentapetalae</taxon>
        <taxon>rosids</taxon>
        <taxon>malvids</taxon>
        <taxon>Sapindales</taxon>
        <taxon>Sapindaceae</taxon>
        <taxon>Hippocastanoideae</taxon>
        <taxon>Acereae</taxon>
        <taxon>Acer</taxon>
    </lineage>
</organism>
<evidence type="ECO:0000256" key="2">
    <source>
        <dbReference type="ARBA" id="ARBA00006898"/>
    </source>
</evidence>
<dbReference type="InterPro" id="IPR038846">
    <property type="entry name" value="RPC9"/>
</dbReference>
<gene>
    <name evidence="9" type="ORF">EZV62_000697</name>
</gene>
<dbReference type="GO" id="GO:0006384">
    <property type="term" value="P:transcription initiation at RNA polymerase III promoter"/>
    <property type="evidence" value="ECO:0007669"/>
    <property type="project" value="InterPro"/>
</dbReference>
<feature type="domain" description="RNA polymerase Rpb4/RPC9 core" evidence="8">
    <location>
        <begin position="1"/>
        <end position="121"/>
    </location>
</feature>
<dbReference type="InterPro" id="IPR010997">
    <property type="entry name" value="HRDC-like_sf"/>
</dbReference>
<evidence type="ECO:0000313" key="10">
    <source>
        <dbReference type="Proteomes" id="UP000323000"/>
    </source>
</evidence>
<comment type="caution">
    <text evidence="9">The sequence shown here is derived from an EMBL/GenBank/DDBJ whole genome shotgun (WGS) entry which is preliminary data.</text>
</comment>
<dbReference type="GO" id="GO:0005666">
    <property type="term" value="C:RNA polymerase III complex"/>
    <property type="evidence" value="ECO:0007669"/>
    <property type="project" value="InterPro"/>
</dbReference>
<evidence type="ECO:0000256" key="3">
    <source>
        <dbReference type="ARBA" id="ARBA00016672"/>
    </source>
</evidence>
<dbReference type="SMART" id="SM00657">
    <property type="entry name" value="RPOL4c"/>
    <property type="match status" value="1"/>
</dbReference>
<dbReference type="EMBL" id="VAHF01000001">
    <property type="protein sequence ID" value="TXG72118.1"/>
    <property type="molecule type" value="Genomic_DNA"/>
</dbReference>
<keyword evidence="5" id="KW-0804">Transcription</keyword>
<dbReference type="PANTHER" id="PTHR15561">
    <property type="entry name" value="CALCITONIN GENE-RELATED PEPTIDE-RECEPTOR COMPONENT PROTEIN"/>
    <property type="match status" value="1"/>
</dbReference>
<evidence type="ECO:0000313" key="9">
    <source>
        <dbReference type="EMBL" id="TXG72118.1"/>
    </source>
</evidence>
<dbReference type="GO" id="GO:0000166">
    <property type="term" value="F:nucleotide binding"/>
    <property type="evidence" value="ECO:0007669"/>
    <property type="project" value="InterPro"/>
</dbReference>
<accession>A0A5C7ISM5</accession>
<comment type="similarity">
    <text evidence="2">Belongs to the eukaryotic RPC9 RNA polymerase subunit family.</text>
</comment>
<evidence type="ECO:0000256" key="7">
    <source>
        <dbReference type="SAM" id="MobiDB-lite"/>
    </source>
</evidence>
<dbReference type="PANTHER" id="PTHR15561:SF0">
    <property type="entry name" value="DNA-DIRECTED RNA POLYMERASE III SUBUNIT RPC9"/>
    <property type="match status" value="1"/>
</dbReference>
<dbReference type="Proteomes" id="UP000323000">
    <property type="component" value="Chromosome 1"/>
</dbReference>
<dbReference type="InterPro" id="IPR005574">
    <property type="entry name" value="Rpb4/RPC9"/>
</dbReference>
<feature type="region of interest" description="Disordered" evidence="7">
    <location>
        <begin position="117"/>
        <end position="177"/>
    </location>
</feature>
<evidence type="ECO:0000256" key="6">
    <source>
        <dbReference type="ARBA" id="ARBA00023242"/>
    </source>
</evidence>
<evidence type="ECO:0000256" key="5">
    <source>
        <dbReference type="ARBA" id="ARBA00023163"/>
    </source>
</evidence>
<feature type="compositionally biased region" description="Basic and acidic residues" evidence="7">
    <location>
        <begin position="125"/>
        <end position="138"/>
    </location>
</feature>
<keyword evidence="6" id="KW-0539">Nucleus</keyword>
<evidence type="ECO:0000256" key="1">
    <source>
        <dbReference type="ARBA" id="ARBA00004123"/>
    </source>
</evidence>
<dbReference type="SUPFAM" id="SSF47819">
    <property type="entry name" value="HRDC-like"/>
    <property type="match status" value="1"/>
</dbReference>
<proteinExistence type="inferred from homology"/>
<dbReference type="OrthoDB" id="1746530at2759"/>
<keyword evidence="4" id="KW-0240">DNA-directed RNA polymerase</keyword>
<evidence type="ECO:0000256" key="4">
    <source>
        <dbReference type="ARBA" id="ARBA00022478"/>
    </source>
</evidence>
<dbReference type="Pfam" id="PF03874">
    <property type="entry name" value="RNA_pol_Rpb4"/>
    <property type="match status" value="1"/>
</dbReference>
<protein>
    <recommendedName>
        <fullName evidence="3">DNA-directed RNA polymerase III subunit RPC9</fullName>
    </recommendedName>
</protein>
<comment type="subcellular location">
    <subcellularLocation>
        <location evidence="1">Nucleus</location>
    </subcellularLocation>
</comment>
<keyword evidence="10" id="KW-1185">Reference proteome</keyword>
<dbReference type="InterPro" id="IPR038324">
    <property type="entry name" value="Rpb4/RPC9_sf"/>
</dbReference>
<evidence type="ECO:0000259" key="8">
    <source>
        <dbReference type="SMART" id="SM00657"/>
    </source>
</evidence>
<dbReference type="InterPro" id="IPR006590">
    <property type="entry name" value="RNA_pol_Rpb4/RPC9_core"/>
</dbReference>
<sequence length="177" mass="19903">MKILEANAGALTNFEVLDFLRSRGASKDATRVLAQIAQSEFKVYDHLEESISRNQTRLKVNEFVEKCKRFVLAKAEVLNIINVRPSSPAEIFAIIEQAESRFETEQLEELVDLVTEVLPPLTDPEPEKTEEGNDKNKEGTATGEQVDEDQQQPVEREIEEDGDISHITADDEAMVDS</sequence>
<dbReference type="Gene3D" id="1.20.1250.40">
    <property type="match status" value="1"/>
</dbReference>
<name>A0A5C7ISM5_9ROSI</name>
<reference evidence="10" key="1">
    <citation type="journal article" date="2019" name="Gigascience">
        <title>De novo genome assembly of the endangered Acer yangbiense, a plant species with extremely small populations endemic to Yunnan Province, China.</title>
        <authorList>
            <person name="Yang J."/>
            <person name="Wariss H.M."/>
            <person name="Tao L."/>
            <person name="Zhang R."/>
            <person name="Yun Q."/>
            <person name="Hollingsworth P."/>
            <person name="Dao Z."/>
            <person name="Luo G."/>
            <person name="Guo H."/>
            <person name="Ma Y."/>
            <person name="Sun W."/>
        </authorList>
    </citation>
    <scope>NUCLEOTIDE SEQUENCE [LARGE SCALE GENOMIC DNA]</scope>
    <source>
        <strain evidence="10">cv. Malutang</strain>
    </source>
</reference>
<dbReference type="AlphaFoldDB" id="A0A5C7ISM5"/>